<dbReference type="EMBL" id="FJUW01000006">
    <property type="protein sequence ID" value="CZS92565.1"/>
    <property type="molecule type" value="Genomic_DNA"/>
</dbReference>
<dbReference type="AlphaFoldDB" id="A0A1E1K374"/>
<dbReference type="Pfam" id="PF02290">
    <property type="entry name" value="SRP14"/>
    <property type="match status" value="1"/>
</dbReference>
<comment type="caution">
    <text evidence="9">The sequence shown here is derived from an EMBL/GenBank/DDBJ whole genome shotgun (WGS) entry which is preliminary data.</text>
</comment>
<evidence type="ECO:0000256" key="8">
    <source>
        <dbReference type="SAM" id="MobiDB-lite"/>
    </source>
</evidence>
<protein>
    <recommendedName>
        <fullName evidence="7">Signal recognition particle subunit SRP14</fullName>
    </recommendedName>
    <alternativeName>
        <fullName evidence="7">Signal recognition particle 14 kDa protein</fullName>
    </alternativeName>
</protein>
<accession>A0A1E1K374</accession>
<comment type="subunit">
    <text evidence="7">Component of a fungal signal recognition particle (SRP) complex that consists of a 7SL RNA molecule (scR1) and at least six protein subunits: SRP72, SRP68, SRP54, SEC65, SRP21 and SRP14.</text>
</comment>
<dbReference type="SUPFAM" id="SSF54762">
    <property type="entry name" value="Signal recognition particle alu RNA binding heterodimer, SRP9/14"/>
    <property type="match status" value="1"/>
</dbReference>
<dbReference type="InterPro" id="IPR009018">
    <property type="entry name" value="Signal_recog_particle_SRP9/14"/>
</dbReference>
<feature type="region of interest" description="Disordered" evidence="8">
    <location>
        <begin position="122"/>
        <end position="150"/>
    </location>
</feature>
<evidence type="ECO:0000256" key="5">
    <source>
        <dbReference type="ARBA" id="ARBA00023135"/>
    </source>
</evidence>
<proteinExistence type="inferred from homology"/>
<organism evidence="9 10">
    <name type="scientific">Rhynchosporium graminicola</name>
    <dbReference type="NCBI Taxonomy" id="2792576"/>
    <lineage>
        <taxon>Eukaryota</taxon>
        <taxon>Fungi</taxon>
        <taxon>Dikarya</taxon>
        <taxon>Ascomycota</taxon>
        <taxon>Pezizomycotina</taxon>
        <taxon>Leotiomycetes</taxon>
        <taxon>Helotiales</taxon>
        <taxon>Ploettnerulaceae</taxon>
        <taxon>Rhynchosporium</taxon>
    </lineage>
</organism>
<dbReference type="PANTHER" id="PTHR12013">
    <property type="entry name" value="SIGNAL RECOGNITION PARTICLE 14 KD PROTEIN"/>
    <property type="match status" value="1"/>
</dbReference>
<keyword evidence="10" id="KW-1185">Reference proteome</keyword>
<dbReference type="InParanoid" id="A0A1E1K374"/>
<dbReference type="GO" id="GO:0005786">
    <property type="term" value="C:signal recognition particle, endoplasmic reticulum targeting"/>
    <property type="evidence" value="ECO:0007669"/>
    <property type="project" value="UniProtKB-UniRule"/>
</dbReference>
<dbReference type="FunCoup" id="A0A1E1K374">
    <property type="interactions" value="54"/>
</dbReference>
<keyword evidence="5 7" id="KW-0733">Signal recognition particle</keyword>
<evidence type="ECO:0000256" key="6">
    <source>
        <dbReference type="ARBA" id="ARBA00023274"/>
    </source>
</evidence>
<evidence type="ECO:0000256" key="7">
    <source>
        <dbReference type="RuleBase" id="RU368100"/>
    </source>
</evidence>
<comment type="function">
    <text evidence="7">Component of the signal recognition particle (SRP) complex, a ribonucleoprotein complex that mediates the cotranslational targeting of secretory and membrane proteins to the endoplasmic reticulum (ER).</text>
</comment>
<dbReference type="InterPro" id="IPR003210">
    <property type="entry name" value="Signal_recog_particle_SRP14"/>
</dbReference>
<dbReference type="GO" id="GO:0006614">
    <property type="term" value="P:SRP-dependent cotranslational protein targeting to membrane"/>
    <property type="evidence" value="ECO:0007669"/>
    <property type="project" value="UniProtKB-UniRule"/>
</dbReference>
<feature type="compositionally biased region" description="Basic residues" evidence="8">
    <location>
        <begin position="122"/>
        <end position="137"/>
    </location>
</feature>
<evidence type="ECO:0000256" key="1">
    <source>
        <dbReference type="ARBA" id="ARBA00004496"/>
    </source>
</evidence>
<sequence length="150" mass="16986">MSKGHLSNDDFFLRLSELFDERRQKDHGSIYLTQKRMTYGQDTDHDIRVESPEPEIKTETPFPDQIISTPLPIIIRATNGKSKANRSKKIKLSTIVEADALEAFYSKYAEVCKLGMSGLKKRDRSKAKEKLKKKKKLGGAAAVESKKDKA</sequence>
<evidence type="ECO:0000256" key="2">
    <source>
        <dbReference type="ARBA" id="ARBA00010349"/>
    </source>
</evidence>
<keyword evidence="3 7" id="KW-0963">Cytoplasm</keyword>
<comment type="similarity">
    <text evidence="2 7">Belongs to the SRP14 family.</text>
</comment>
<dbReference type="Proteomes" id="UP000178129">
    <property type="component" value="Unassembled WGS sequence"/>
</dbReference>
<gene>
    <name evidence="9" type="ORF">RCO7_01869</name>
</gene>
<dbReference type="GO" id="GO:0030942">
    <property type="term" value="F:endoplasmic reticulum signal peptide binding"/>
    <property type="evidence" value="ECO:0007669"/>
    <property type="project" value="UniProtKB-UniRule"/>
</dbReference>
<evidence type="ECO:0000256" key="4">
    <source>
        <dbReference type="ARBA" id="ARBA00022884"/>
    </source>
</evidence>
<evidence type="ECO:0000313" key="10">
    <source>
        <dbReference type="Proteomes" id="UP000178129"/>
    </source>
</evidence>
<keyword evidence="4 7" id="KW-0694">RNA-binding</keyword>
<dbReference type="STRING" id="914237.A0A1E1K374"/>
<dbReference type="Gene3D" id="3.30.720.10">
    <property type="entry name" value="Signal recognition particle alu RNA binding heterodimer, srp9/1"/>
    <property type="match status" value="1"/>
</dbReference>
<evidence type="ECO:0000313" key="9">
    <source>
        <dbReference type="EMBL" id="CZS92565.1"/>
    </source>
</evidence>
<name>A0A1E1K374_9HELO</name>
<evidence type="ECO:0000256" key="3">
    <source>
        <dbReference type="ARBA" id="ARBA00022490"/>
    </source>
</evidence>
<comment type="subcellular location">
    <subcellularLocation>
        <location evidence="1 7">Cytoplasm</location>
    </subcellularLocation>
</comment>
<keyword evidence="6 7" id="KW-0687">Ribonucleoprotein</keyword>
<dbReference type="GO" id="GO:0008312">
    <property type="term" value="F:7S RNA binding"/>
    <property type="evidence" value="ECO:0007669"/>
    <property type="project" value="UniProtKB-UniRule"/>
</dbReference>
<reference evidence="10" key="1">
    <citation type="submission" date="2016-03" db="EMBL/GenBank/DDBJ databases">
        <authorList>
            <person name="Ploux O."/>
        </authorList>
    </citation>
    <scope>NUCLEOTIDE SEQUENCE [LARGE SCALE GENOMIC DNA]</scope>
    <source>
        <strain evidence="10">UK7</strain>
    </source>
</reference>